<evidence type="ECO:0000256" key="1">
    <source>
        <dbReference type="ARBA" id="ARBA00022741"/>
    </source>
</evidence>
<feature type="binding site" evidence="4">
    <location>
        <position position="37"/>
    </location>
    <ligand>
        <name>ATP</name>
        <dbReference type="ChEBI" id="CHEBI:30616"/>
    </ligand>
</feature>
<dbReference type="Proteomes" id="UP000016487">
    <property type="component" value="Unassembled WGS sequence"/>
</dbReference>
<dbReference type="InterPro" id="IPR011990">
    <property type="entry name" value="TPR-like_helical_dom_sf"/>
</dbReference>
<keyword evidence="6" id="KW-0808">Transferase</keyword>
<dbReference type="PANTHER" id="PTHR24361">
    <property type="entry name" value="MITOGEN-ACTIVATED KINASE KINASE KINASE"/>
    <property type="match status" value="1"/>
</dbReference>
<organism evidence="6 7">
    <name type="scientific">Pseudoalteromonas citrea</name>
    <dbReference type="NCBI Taxonomy" id="43655"/>
    <lineage>
        <taxon>Bacteria</taxon>
        <taxon>Pseudomonadati</taxon>
        <taxon>Pseudomonadota</taxon>
        <taxon>Gammaproteobacteria</taxon>
        <taxon>Alteromonadales</taxon>
        <taxon>Pseudoalteromonadaceae</taxon>
        <taxon>Pseudoalteromonas</taxon>
    </lineage>
</organism>
<accession>A0AAD4AK47</accession>
<evidence type="ECO:0000256" key="3">
    <source>
        <dbReference type="PROSITE-ProRule" id="PRU00339"/>
    </source>
</evidence>
<feature type="domain" description="Protein kinase" evidence="5">
    <location>
        <begin position="8"/>
        <end position="263"/>
    </location>
</feature>
<keyword evidence="1 4" id="KW-0547">Nucleotide-binding</keyword>
<keyword evidence="3" id="KW-0802">TPR repeat</keyword>
<dbReference type="SUPFAM" id="SSF56112">
    <property type="entry name" value="Protein kinase-like (PK-like)"/>
    <property type="match status" value="1"/>
</dbReference>
<keyword evidence="6" id="KW-0418">Kinase</keyword>
<dbReference type="GO" id="GO:0005737">
    <property type="term" value="C:cytoplasm"/>
    <property type="evidence" value="ECO:0007669"/>
    <property type="project" value="TreeGrafter"/>
</dbReference>
<dbReference type="Gene3D" id="1.25.40.10">
    <property type="entry name" value="Tetratricopeptide repeat domain"/>
    <property type="match status" value="1"/>
</dbReference>
<evidence type="ECO:0000313" key="6">
    <source>
        <dbReference type="EMBL" id="KAF7772385.1"/>
    </source>
</evidence>
<dbReference type="GO" id="GO:0005524">
    <property type="term" value="F:ATP binding"/>
    <property type="evidence" value="ECO:0007669"/>
    <property type="project" value="UniProtKB-UniRule"/>
</dbReference>
<dbReference type="PROSITE" id="PS50011">
    <property type="entry name" value="PROTEIN_KINASE_DOM"/>
    <property type="match status" value="1"/>
</dbReference>
<protein>
    <submittedName>
        <fullName evidence="6">Serine/threonine protein kinase, bacterial</fullName>
    </submittedName>
</protein>
<keyword evidence="2 4" id="KW-0067">ATP-binding</keyword>
<evidence type="ECO:0000313" key="7">
    <source>
        <dbReference type="Proteomes" id="UP000016487"/>
    </source>
</evidence>
<dbReference type="InterPro" id="IPR053235">
    <property type="entry name" value="Ser_Thr_kinase"/>
</dbReference>
<evidence type="ECO:0000259" key="5">
    <source>
        <dbReference type="PROSITE" id="PS50011"/>
    </source>
</evidence>
<evidence type="ECO:0000256" key="4">
    <source>
        <dbReference type="PROSITE-ProRule" id="PRU10141"/>
    </source>
</evidence>
<feature type="repeat" description="TPR" evidence="3">
    <location>
        <begin position="633"/>
        <end position="666"/>
    </location>
</feature>
<dbReference type="InterPro" id="IPR011009">
    <property type="entry name" value="Kinase-like_dom_sf"/>
</dbReference>
<dbReference type="PROSITE" id="PS00108">
    <property type="entry name" value="PROTEIN_KINASE_ST"/>
    <property type="match status" value="1"/>
</dbReference>
<dbReference type="RefSeq" id="WP_010363771.1">
    <property type="nucleotide sequence ID" value="NZ_AHBZ03000015.1"/>
</dbReference>
<dbReference type="InterPro" id="IPR008271">
    <property type="entry name" value="Ser/Thr_kinase_AS"/>
</dbReference>
<dbReference type="InterPro" id="IPR019734">
    <property type="entry name" value="TPR_rpt"/>
</dbReference>
<dbReference type="SMART" id="SM00220">
    <property type="entry name" value="S_TKc"/>
    <property type="match status" value="1"/>
</dbReference>
<dbReference type="AlphaFoldDB" id="A0AAD4AK47"/>
<gene>
    <name evidence="6" type="ORF">PCIT_a2447</name>
</gene>
<evidence type="ECO:0000256" key="2">
    <source>
        <dbReference type="ARBA" id="ARBA00022840"/>
    </source>
</evidence>
<dbReference type="PANTHER" id="PTHR24361:SF678">
    <property type="entry name" value="SPORULATION-SPECIFIC PROTEIN 1"/>
    <property type="match status" value="1"/>
</dbReference>
<keyword evidence="6" id="KW-0723">Serine/threonine-protein kinase</keyword>
<dbReference type="PROSITE" id="PS00107">
    <property type="entry name" value="PROTEIN_KINASE_ATP"/>
    <property type="match status" value="1"/>
</dbReference>
<proteinExistence type="predicted"/>
<dbReference type="CDD" id="cd14014">
    <property type="entry name" value="STKc_PknB_like"/>
    <property type="match status" value="1"/>
</dbReference>
<dbReference type="SMART" id="SM00028">
    <property type="entry name" value="TPR"/>
    <property type="match status" value="6"/>
</dbReference>
<dbReference type="InterPro" id="IPR000719">
    <property type="entry name" value="Prot_kinase_dom"/>
</dbReference>
<dbReference type="SUPFAM" id="SSF48452">
    <property type="entry name" value="TPR-like"/>
    <property type="match status" value="2"/>
</dbReference>
<dbReference type="GO" id="GO:0004674">
    <property type="term" value="F:protein serine/threonine kinase activity"/>
    <property type="evidence" value="ECO:0007669"/>
    <property type="project" value="UniProtKB-KW"/>
</dbReference>
<reference evidence="6" key="1">
    <citation type="journal article" date="2012" name="J. Bacteriol.">
        <title>Genome sequences of type strains of seven species of the marine bacterium Pseudoalteromonas.</title>
        <authorList>
            <person name="Xie B.B."/>
            <person name="Shu Y.L."/>
            <person name="Qin Q.L."/>
            <person name="Rong J.C."/>
            <person name="Zhang X.Y."/>
            <person name="Chen X.L."/>
            <person name="Shi M."/>
            <person name="He H.L."/>
            <person name="Zhou B.C."/>
            <person name="Zhang Y.Z."/>
        </authorList>
    </citation>
    <scope>NUCLEOTIDE SEQUENCE</scope>
    <source>
        <strain evidence="6">DSM 8771</strain>
    </source>
</reference>
<dbReference type="EMBL" id="AHBZ03000015">
    <property type="protein sequence ID" value="KAF7772385.1"/>
    <property type="molecule type" value="Genomic_DNA"/>
</dbReference>
<reference evidence="6" key="2">
    <citation type="submission" date="2015-03" db="EMBL/GenBank/DDBJ databases">
        <title>Genome sequence of Pseudoalteromonas citrea.</title>
        <authorList>
            <person name="Xie B.-B."/>
            <person name="Rong J.-C."/>
            <person name="Qin Q.-L."/>
            <person name="Zhang Y.-Z."/>
        </authorList>
    </citation>
    <scope>NUCLEOTIDE SEQUENCE</scope>
    <source>
        <strain evidence="6">DSM 8771</strain>
    </source>
</reference>
<dbReference type="Pfam" id="PF00069">
    <property type="entry name" value="Pkinase"/>
    <property type="match status" value="1"/>
</dbReference>
<dbReference type="Pfam" id="PF14559">
    <property type="entry name" value="TPR_19"/>
    <property type="match status" value="1"/>
</dbReference>
<dbReference type="InterPro" id="IPR017441">
    <property type="entry name" value="Protein_kinase_ATP_BS"/>
</dbReference>
<dbReference type="PROSITE" id="PS50005">
    <property type="entry name" value="TPR"/>
    <property type="match status" value="1"/>
</dbReference>
<sequence length="873" mass="98170">MLKLNELYQQVQPLGQGGMSTVYLAIDPQLGRRVAIKVLDINHTDSTHALREAQLLAQFNHPNIVHVYKVHQDQTQLAIEMEYVEGATLKHHLKANRLSTEQKLEILLNIANGLDAAHNKNILHLDLKLDNILIDEQGSAKIADFGISQFKGESQLNTSSSFGSLTAMSPEQLNKQPLDSKSDLFSFGLLAYQLFAERHPYASQATQNTPTAIAEQIKHVPCQADARHVIDMPSQLGPFLNRLLSYEKALRPNNFADVAHHIKQLLLNVSYDNCDVTQAINDTPLENPLNHTRAHNIADNKDEQPAAKKRHPSLFTSASWSASLLVTLLISLAGAGYWYWLETKPKTYLAALPIHFDEQHALTDTQKRIVNLGMADAISNFTFQNNAMLQVSNSEVKTAIKLMGEDASLTDLGKALGADLLLEPILACRASICEVTLNTIESEKASIINTVRYSVDSESFSEIYSNTILYINDLFSESYFAPLYSQQMYQKYVTLAEQAKSGHLSLKQKVTEIKQLIREAPNFHPLYKLYREVAIHAHSQSSDNTLLYDLLDVLENAPESYKQSPVYVTDKVRIYQTLKEWNKAEELLAFLESSKKIEQYELLMLKASLLREQNNNTAALINVTKAYQLRPTLQATRNTAIAYFFNGNYQQAIEYLDLVNQMAPNDVWALNTFADISLASGNTEQAIDAYLRLIIDSPDTTSLHSNLSIGYMLQGNYTEALKSSQRAYDSNSASIYISLNFADSLTFENQLDKANAIYHNIIIKTEEAKDLDALLVRVQALLHTGKKLKALRLFNKIEKQDPNLYDSKFIKAMMLTKLGEYQSALVAIEESLDAGWNIAFYKLPWFIPLCEYNLQLSLSNRTESLTAICTEAL</sequence>
<name>A0AAD4AK47_9GAMM</name>
<dbReference type="Gene3D" id="1.10.510.10">
    <property type="entry name" value="Transferase(Phosphotransferase) domain 1"/>
    <property type="match status" value="1"/>
</dbReference>
<comment type="caution">
    <text evidence="6">The sequence shown here is derived from an EMBL/GenBank/DDBJ whole genome shotgun (WGS) entry which is preliminary data.</text>
</comment>